<reference evidence="3 4" key="1">
    <citation type="submission" date="2019-12" db="EMBL/GenBank/DDBJ databases">
        <title>Genome sequence of Streptomyces bambusae.</title>
        <authorList>
            <person name="Bansal K."/>
            <person name="Choksket S."/>
            <person name="Korpole S."/>
            <person name="Patil P.B."/>
        </authorList>
    </citation>
    <scope>NUCLEOTIDE SEQUENCE [LARGE SCALE GENOMIC DNA]</scope>
    <source>
        <strain evidence="3 4">SK60</strain>
    </source>
</reference>
<feature type="chain" id="PRO_5046426245" evidence="1">
    <location>
        <begin position="28"/>
        <end position="551"/>
    </location>
</feature>
<gene>
    <name evidence="3" type="ORF">GPJ59_18295</name>
</gene>
<dbReference type="PANTHER" id="PTHR30290:SF83">
    <property type="entry name" value="ABC TRANSPORTER SUBSTRATE-BINDING PROTEIN"/>
    <property type="match status" value="1"/>
</dbReference>
<dbReference type="CDD" id="cd08504">
    <property type="entry name" value="PBP2_OppA"/>
    <property type="match status" value="1"/>
</dbReference>
<dbReference type="Gene3D" id="3.40.190.10">
    <property type="entry name" value="Periplasmic binding protein-like II"/>
    <property type="match status" value="1"/>
</dbReference>
<comment type="caution">
    <text evidence="3">The sequence shown here is derived from an EMBL/GenBank/DDBJ whole genome shotgun (WGS) entry which is preliminary data.</text>
</comment>
<dbReference type="PROSITE" id="PS51257">
    <property type="entry name" value="PROKAR_LIPOPROTEIN"/>
    <property type="match status" value="1"/>
</dbReference>
<dbReference type="Gene3D" id="3.10.105.10">
    <property type="entry name" value="Dipeptide-binding Protein, Domain 3"/>
    <property type="match status" value="1"/>
</dbReference>
<organism evidence="3 4">
    <name type="scientific">Streptomyces bambusae</name>
    <dbReference type="NCBI Taxonomy" id="1550616"/>
    <lineage>
        <taxon>Bacteria</taxon>
        <taxon>Bacillati</taxon>
        <taxon>Actinomycetota</taxon>
        <taxon>Actinomycetes</taxon>
        <taxon>Kitasatosporales</taxon>
        <taxon>Streptomycetaceae</taxon>
        <taxon>Streptomyces</taxon>
    </lineage>
</organism>
<dbReference type="SUPFAM" id="SSF53850">
    <property type="entry name" value="Periplasmic binding protein-like II"/>
    <property type="match status" value="1"/>
</dbReference>
<dbReference type="InterPro" id="IPR039424">
    <property type="entry name" value="SBP_5"/>
</dbReference>
<dbReference type="EMBL" id="WTFF01000122">
    <property type="protein sequence ID" value="MBW5483783.1"/>
    <property type="molecule type" value="Genomic_DNA"/>
</dbReference>
<dbReference type="Proteomes" id="UP000812013">
    <property type="component" value="Unassembled WGS sequence"/>
</dbReference>
<evidence type="ECO:0000256" key="1">
    <source>
        <dbReference type="SAM" id="SignalP"/>
    </source>
</evidence>
<keyword evidence="4" id="KW-1185">Reference proteome</keyword>
<dbReference type="Pfam" id="PF00496">
    <property type="entry name" value="SBP_bac_5"/>
    <property type="match status" value="1"/>
</dbReference>
<keyword evidence="1" id="KW-0732">Signal</keyword>
<proteinExistence type="predicted"/>
<accession>A0ABS6Z983</accession>
<dbReference type="InterPro" id="IPR000914">
    <property type="entry name" value="SBP_5_dom"/>
</dbReference>
<feature type="signal peptide" evidence="1">
    <location>
        <begin position="1"/>
        <end position="27"/>
    </location>
</feature>
<dbReference type="Gene3D" id="3.90.76.10">
    <property type="entry name" value="Dipeptide-binding Protein, Domain 1"/>
    <property type="match status" value="1"/>
</dbReference>
<name>A0ABS6Z983_9ACTN</name>
<evidence type="ECO:0000313" key="3">
    <source>
        <dbReference type="EMBL" id="MBW5483783.1"/>
    </source>
</evidence>
<evidence type="ECO:0000313" key="4">
    <source>
        <dbReference type="Proteomes" id="UP000812013"/>
    </source>
</evidence>
<evidence type="ECO:0000259" key="2">
    <source>
        <dbReference type="Pfam" id="PF00496"/>
    </source>
</evidence>
<feature type="domain" description="Solute-binding protein family 5" evidence="2">
    <location>
        <begin position="82"/>
        <end position="458"/>
    </location>
</feature>
<dbReference type="InterPro" id="IPR030678">
    <property type="entry name" value="Peptide/Ni-bd"/>
</dbReference>
<protein>
    <submittedName>
        <fullName evidence="3">Peptide ABC transporter substrate-binding protein</fullName>
    </submittedName>
</protein>
<dbReference type="PANTHER" id="PTHR30290">
    <property type="entry name" value="PERIPLASMIC BINDING COMPONENT OF ABC TRANSPORTER"/>
    <property type="match status" value="1"/>
</dbReference>
<sequence length="551" mass="59609">MRRKPMRGAKSAKWVAGAIVVALSATACGGGDDKGNSADGGVFRLGITEPTAIDPFNTQESEGTLVTHNLFTGLYKVTPDGKLIPKLAESATTSDDGKTWTFKIKAGTKFTNGEPVDAESFVRAWTRVADKKSASDVAYHMAGIEGYEDLNSGKTDKFAGVKAVDAGTLEVKLATGDFEFDKKTVHTAFAPVPKAAGAADNKAFNDAPIGNGPFKIEGSWEHNKKITLVRNDDYGFEKAKLAKVELTILNPNNTATLEYQGFQAGTFDWARMPTPQLSVAKQKFEPKGQWISADTSGINYLVAFNTNAPLNTPDARKAISYAIDREAIAKGVFQGMQKPASSVLPPSFADVYQEGVCTTCVKQDTAKAKELAEKSGLKPGTVLDFGYNTGSGHEEWVQAVAQQLKDVLGLEVKLNGKPFKEALSEQQDKKTAGIWRSAWGADYPTADNFLFPLLATGSINEDPATGKAQGDNRGRYSNPEYDKLLDQARATKDAAARAALYKQAEKLAVDTDQALIPLWKRTQYRLANTAKFNNVQMDFFEDPNLAEISAK</sequence>
<dbReference type="PIRSF" id="PIRSF002741">
    <property type="entry name" value="MppA"/>
    <property type="match status" value="1"/>
</dbReference>